<dbReference type="GO" id="GO:0006865">
    <property type="term" value="P:amino acid transport"/>
    <property type="evidence" value="ECO:0007669"/>
    <property type="project" value="UniProtKB-KW"/>
</dbReference>
<keyword evidence="5 9" id="KW-0812">Transmembrane</keyword>
<keyword evidence="3 9" id="KW-0813">Transport</keyword>
<protein>
    <submittedName>
        <fullName evidence="11">Amino acid ABC transporter</fullName>
    </submittedName>
</protein>
<keyword evidence="6" id="KW-0029">Amino-acid transport</keyword>
<sequence>MNLHLYIDYGPVLLQGVVFTLLSSAGALVIGLLWGLLLCLLGQVNNRLLRLFYQLYLTVFRGTPLLVQIYLVFYGGPFIGIELSALQVGIGGLGLYSAAYFAEILRSGFLSVPPGQIEAARDLGLSRWQVLSQVKLPQMLGLVLPAILNQTILLVKESAILSIITVPEMMSAASRMSSETFTFIEPYLFLGLTYWLITFLLARSVRLLEGTRAATSLDCEDTACKT</sequence>
<feature type="transmembrane region" description="Helical" evidence="9">
    <location>
        <begin position="184"/>
        <end position="202"/>
    </location>
</feature>
<name>A0A9W6KBE9_9PSED</name>
<evidence type="ECO:0000256" key="6">
    <source>
        <dbReference type="ARBA" id="ARBA00022970"/>
    </source>
</evidence>
<evidence type="ECO:0000259" key="10">
    <source>
        <dbReference type="PROSITE" id="PS50928"/>
    </source>
</evidence>
<evidence type="ECO:0000256" key="9">
    <source>
        <dbReference type="RuleBase" id="RU363032"/>
    </source>
</evidence>
<dbReference type="InterPro" id="IPR010065">
    <property type="entry name" value="AA_ABC_transptr_permease_3TM"/>
</dbReference>
<keyword evidence="12" id="KW-1185">Reference proteome</keyword>
<dbReference type="InterPro" id="IPR043429">
    <property type="entry name" value="ArtM/GltK/GlnP/TcyL/YhdX-like"/>
</dbReference>
<proteinExistence type="inferred from homology"/>
<dbReference type="InterPro" id="IPR000515">
    <property type="entry name" value="MetI-like"/>
</dbReference>
<evidence type="ECO:0000313" key="12">
    <source>
        <dbReference type="Proteomes" id="UP001143328"/>
    </source>
</evidence>
<dbReference type="Proteomes" id="UP001143328">
    <property type="component" value="Unassembled WGS sequence"/>
</dbReference>
<accession>A0A9W6KBE9</accession>
<dbReference type="EMBL" id="BSFN01000015">
    <property type="protein sequence ID" value="GLK90919.1"/>
    <property type="molecule type" value="Genomic_DNA"/>
</dbReference>
<dbReference type="GO" id="GO:0022857">
    <property type="term" value="F:transmembrane transporter activity"/>
    <property type="evidence" value="ECO:0007669"/>
    <property type="project" value="InterPro"/>
</dbReference>
<comment type="similarity">
    <text evidence="2">Belongs to the binding-protein-dependent transport system permease family. HisMQ subfamily.</text>
</comment>
<evidence type="ECO:0000256" key="2">
    <source>
        <dbReference type="ARBA" id="ARBA00010072"/>
    </source>
</evidence>
<dbReference type="RefSeq" id="WP_271197083.1">
    <property type="nucleotide sequence ID" value="NZ_BSFN01000015.1"/>
</dbReference>
<dbReference type="Gene3D" id="1.10.3720.10">
    <property type="entry name" value="MetI-like"/>
    <property type="match status" value="1"/>
</dbReference>
<feature type="transmembrane region" description="Helical" evidence="9">
    <location>
        <begin position="12"/>
        <end position="41"/>
    </location>
</feature>
<feature type="transmembrane region" description="Helical" evidence="9">
    <location>
        <begin position="53"/>
        <end position="73"/>
    </location>
</feature>
<organism evidence="11 12">
    <name type="scientific">Pseudomonas turukhanskensis</name>
    <dbReference type="NCBI Taxonomy" id="1806536"/>
    <lineage>
        <taxon>Bacteria</taxon>
        <taxon>Pseudomonadati</taxon>
        <taxon>Pseudomonadota</taxon>
        <taxon>Gammaproteobacteria</taxon>
        <taxon>Pseudomonadales</taxon>
        <taxon>Pseudomonadaceae</taxon>
        <taxon>Pseudomonas</taxon>
    </lineage>
</organism>
<feature type="domain" description="ABC transmembrane type-1" evidence="10">
    <location>
        <begin position="13"/>
        <end position="205"/>
    </location>
</feature>
<evidence type="ECO:0000256" key="4">
    <source>
        <dbReference type="ARBA" id="ARBA00022475"/>
    </source>
</evidence>
<dbReference type="CDD" id="cd06261">
    <property type="entry name" value="TM_PBP2"/>
    <property type="match status" value="1"/>
</dbReference>
<evidence type="ECO:0000256" key="7">
    <source>
        <dbReference type="ARBA" id="ARBA00022989"/>
    </source>
</evidence>
<dbReference type="PANTHER" id="PTHR30614">
    <property type="entry name" value="MEMBRANE COMPONENT OF AMINO ACID ABC TRANSPORTER"/>
    <property type="match status" value="1"/>
</dbReference>
<comment type="caution">
    <text evidence="11">The sequence shown here is derived from an EMBL/GenBank/DDBJ whole genome shotgun (WGS) entry which is preliminary data.</text>
</comment>
<dbReference type="InterPro" id="IPR035906">
    <property type="entry name" value="MetI-like_sf"/>
</dbReference>
<gene>
    <name evidence="11" type="ORF">GCM10017655_39830</name>
</gene>
<keyword evidence="7 9" id="KW-1133">Transmembrane helix</keyword>
<evidence type="ECO:0000256" key="1">
    <source>
        <dbReference type="ARBA" id="ARBA00004429"/>
    </source>
</evidence>
<dbReference type="AlphaFoldDB" id="A0A9W6KBE9"/>
<dbReference type="GO" id="GO:0043190">
    <property type="term" value="C:ATP-binding cassette (ABC) transporter complex"/>
    <property type="evidence" value="ECO:0007669"/>
    <property type="project" value="InterPro"/>
</dbReference>
<dbReference type="SUPFAM" id="SSF161098">
    <property type="entry name" value="MetI-like"/>
    <property type="match status" value="1"/>
</dbReference>
<evidence type="ECO:0000256" key="8">
    <source>
        <dbReference type="ARBA" id="ARBA00023136"/>
    </source>
</evidence>
<keyword evidence="4" id="KW-1003">Cell membrane</keyword>
<evidence type="ECO:0000256" key="5">
    <source>
        <dbReference type="ARBA" id="ARBA00022692"/>
    </source>
</evidence>
<dbReference type="NCBIfam" id="TIGR01726">
    <property type="entry name" value="HEQRo_perm_3TM"/>
    <property type="match status" value="1"/>
</dbReference>
<comment type="subcellular location">
    <subcellularLocation>
        <location evidence="1">Cell inner membrane</location>
        <topology evidence="1">Multi-pass membrane protein</topology>
    </subcellularLocation>
    <subcellularLocation>
        <location evidence="9">Cell membrane</location>
        <topology evidence="9">Multi-pass membrane protein</topology>
    </subcellularLocation>
</comment>
<evidence type="ECO:0000256" key="3">
    <source>
        <dbReference type="ARBA" id="ARBA00022448"/>
    </source>
</evidence>
<reference evidence="11" key="2">
    <citation type="submission" date="2023-01" db="EMBL/GenBank/DDBJ databases">
        <authorList>
            <person name="Sun Q."/>
            <person name="Evtushenko L."/>
        </authorList>
    </citation>
    <scope>NUCLEOTIDE SEQUENCE</scope>
    <source>
        <strain evidence="11">VKM B-2935</strain>
    </source>
</reference>
<reference evidence="11" key="1">
    <citation type="journal article" date="2014" name="Int. J. Syst. Evol. Microbiol.">
        <title>Complete genome sequence of Corynebacterium casei LMG S-19264T (=DSM 44701T), isolated from a smear-ripened cheese.</title>
        <authorList>
            <consortium name="US DOE Joint Genome Institute (JGI-PGF)"/>
            <person name="Walter F."/>
            <person name="Albersmeier A."/>
            <person name="Kalinowski J."/>
            <person name="Ruckert C."/>
        </authorList>
    </citation>
    <scope>NUCLEOTIDE SEQUENCE</scope>
    <source>
        <strain evidence="11">VKM B-2935</strain>
    </source>
</reference>
<dbReference type="PROSITE" id="PS50928">
    <property type="entry name" value="ABC_TM1"/>
    <property type="match status" value="1"/>
</dbReference>
<evidence type="ECO:0000313" key="11">
    <source>
        <dbReference type="EMBL" id="GLK90919.1"/>
    </source>
</evidence>
<keyword evidence="8 9" id="KW-0472">Membrane</keyword>
<dbReference type="PANTHER" id="PTHR30614:SF0">
    <property type="entry name" value="L-CYSTINE TRANSPORT SYSTEM PERMEASE PROTEIN TCYL"/>
    <property type="match status" value="1"/>
</dbReference>
<dbReference type="Pfam" id="PF00528">
    <property type="entry name" value="BPD_transp_1"/>
    <property type="match status" value="1"/>
</dbReference>